<feature type="transmembrane region" description="Helical" evidence="1">
    <location>
        <begin position="310"/>
        <end position="331"/>
    </location>
</feature>
<sequence length="429" mass="45332">MTTLAASPAPDLAAPSRIAALDFLRGCAVLGILAINITGFWGPQLASLSPALPQLDGPRLDGPGLIWFVISYLLFDGKMRGLFTLLFGASMVLFAQSVERRGLSPDTMQVRRLLWLLVFGYLHYALLWWGDILFAYALCGMLALALRRLDPLPLLAIGVPVLVLAHAFDALAALPAIAGEQRVLAGIGTPADRAAVADIAARVAQSLAADARVLHAGWIESVGLRTLVTPAFPLTATLNTFSETFPLMLIGMALFKSGFFTARWPRAAMLGLALGGMVLGGAATVALALWADRSGWPAQLTFAVTTDMAALPRLAMTLGYAAALLLAWPALARRAPGRALAAAGRCAFTNYLGTSLIMSALFCGWGAGLGWGNAHAVPRGSLPLFVILGWAIMLAWPQAWLARFGQGPLERLWRRLTFAGITPPAGGAG</sequence>
<protein>
    <recommendedName>
        <fullName evidence="2">DUF418 domain-containing protein</fullName>
    </recommendedName>
</protein>
<feature type="domain" description="DUF418" evidence="2">
    <location>
        <begin position="254"/>
        <end position="418"/>
    </location>
</feature>
<evidence type="ECO:0000313" key="4">
    <source>
        <dbReference type="Proteomes" id="UP001184150"/>
    </source>
</evidence>
<evidence type="ECO:0000259" key="2">
    <source>
        <dbReference type="Pfam" id="PF04235"/>
    </source>
</evidence>
<keyword evidence="1" id="KW-0472">Membrane</keyword>
<keyword evidence="1" id="KW-0812">Transmembrane</keyword>
<dbReference type="PANTHER" id="PTHR30590:SF2">
    <property type="entry name" value="INNER MEMBRANE PROTEIN"/>
    <property type="match status" value="1"/>
</dbReference>
<evidence type="ECO:0000256" key="1">
    <source>
        <dbReference type="SAM" id="Phobius"/>
    </source>
</evidence>
<dbReference type="InterPro" id="IPR007349">
    <property type="entry name" value="DUF418"/>
</dbReference>
<feature type="transmembrane region" description="Helical" evidence="1">
    <location>
        <begin position="118"/>
        <end position="145"/>
    </location>
</feature>
<feature type="transmembrane region" description="Helical" evidence="1">
    <location>
        <begin position="152"/>
        <end position="174"/>
    </location>
</feature>
<dbReference type="EMBL" id="JAVDRD010000012">
    <property type="protein sequence ID" value="MDR6512782.1"/>
    <property type="molecule type" value="Genomic_DNA"/>
</dbReference>
<keyword evidence="1" id="KW-1133">Transmembrane helix</keyword>
<feature type="transmembrane region" description="Helical" evidence="1">
    <location>
        <begin position="23"/>
        <end position="42"/>
    </location>
</feature>
<feature type="transmembrane region" description="Helical" evidence="1">
    <location>
        <begin position="351"/>
        <end position="372"/>
    </location>
</feature>
<dbReference type="PANTHER" id="PTHR30590">
    <property type="entry name" value="INNER MEMBRANE PROTEIN"/>
    <property type="match status" value="1"/>
</dbReference>
<evidence type="ECO:0000313" key="3">
    <source>
        <dbReference type="EMBL" id="MDR6512782.1"/>
    </source>
</evidence>
<comment type="caution">
    <text evidence="3">The sequence shown here is derived from an EMBL/GenBank/DDBJ whole genome shotgun (WGS) entry which is preliminary data.</text>
</comment>
<name>A0ABU1MSF5_9SPHN</name>
<keyword evidence="4" id="KW-1185">Reference proteome</keyword>
<feature type="transmembrane region" description="Helical" evidence="1">
    <location>
        <begin position="267"/>
        <end position="290"/>
    </location>
</feature>
<proteinExistence type="predicted"/>
<dbReference type="InterPro" id="IPR052529">
    <property type="entry name" value="Bact_Transport_Assoc"/>
</dbReference>
<accession>A0ABU1MSF5</accession>
<reference evidence="3 4" key="1">
    <citation type="submission" date="2023-07" db="EMBL/GenBank/DDBJ databases">
        <title>Sorghum-associated microbial communities from plants grown in Nebraska, USA.</title>
        <authorList>
            <person name="Schachtman D."/>
        </authorList>
    </citation>
    <scope>NUCLEOTIDE SEQUENCE [LARGE SCALE GENOMIC DNA]</scope>
    <source>
        <strain evidence="3 4">DS1027</strain>
    </source>
</reference>
<gene>
    <name evidence="3" type="ORF">J2792_003669</name>
</gene>
<dbReference type="Proteomes" id="UP001184150">
    <property type="component" value="Unassembled WGS sequence"/>
</dbReference>
<dbReference type="RefSeq" id="WP_309806227.1">
    <property type="nucleotide sequence ID" value="NZ_JAVDRD010000012.1"/>
</dbReference>
<organism evidence="3 4">
    <name type="scientific">Novosphingobium capsulatum</name>
    <dbReference type="NCBI Taxonomy" id="13688"/>
    <lineage>
        <taxon>Bacteria</taxon>
        <taxon>Pseudomonadati</taxon>
        <taxon>Pseudomonadota</taxon>
        <taxon>Alphaproteobacteria</taxon>
        <taxon>Sphingomonadales</taxon>
        <taxon>Sphingomonadaceae</taxon>
        <taxon>Novosphingobium</taxon>
    </lineage>
</organism>
<dbReference type="Pfam" id="PF04235">
    <property type="entry name" value="DUF418"/>
    <property type="match status" value="1"/>
</dbReference>
<feature type="transmembrane region" description="Helical" evidence="1">
    <location>
        <begin position="57"/>
        <end position="75"/>
    </location>
</feature>
<feature type="transmembrane region" description="Helical" evidence="1">
    <location>
        <begin position="384"/>
        <end position="405"/>
    </location>
</feature>